<organism evidence="1 2">
    <name type="scientific">Schistosoma margrebowiei</name>
    <dbReference type="NCBI Taxonomy" id="48269"/>
    <lineage>
        <taxon>Eukaryota</taxon>
        <taxon>Metazoa</taxon>
        <taxon>Spiralia</taxon>
        <taxon>Lophotrochozoa</taxon>
        <taxon>Platyhelminthes</taxon>
        <taxon>Trematoda</taxon>
        <taxon>Digenea</taxon>
        <taxon>Strigeidida</taxon>
        <taxon>Schistosomatoidea</taxon>
        <taxon>Schistosomatidae</taxon>
        <taxon>Schistosoma</taxon>
    </lineage>
</organism>
<name>A0AA84ZRA0_9TREM</name>
<protein>
    <submittedName>
        <fullName evidence="2">Uncharacterized protein</fullName>
    </submittedName>
</protein>
<evidence type="ECO:0000313" key="2">
    <source>
        <dbReference type="WBParaSite" id="SMRG1_4390.1"/>
    </source>
</evidence>
<proteinExistence type="predicted"/>
<dbReference type="Proteomes" id="UP000050790">
    <property type="component" value="Unassembled WGS sequence"/>
</dbReference>
<accession>A0AA84ZRA0</accession>
<evidence type="ECO:0000313" key="1">
    <source>
        <dbReference type="Proteomes" id="UP000050790"/>
    </source>
</evidence>
<reference evidence="2" key="1">
    <citation type="submission" date="2023-11" db="UniProtKB">
        <authorList>
            <consortium name="WormBaseParasite"/>
        </authorList>
    </citation>
    <scope>IDENTIFICATION</scope>
</reference>
<dbReference type="AlphaFoldDB" id="A0AA84ZRA0"/>
<dbReference type="WBParaSite" id="SMRG1_4390.1">
    <property type="protein sequence ID" value="SMRG1_4390.1"/>
    <property type="gene ID" value="SMRG1_4390"/>
</dbReference>
<sequence>MRWSNVLESIANFPTASLEVRFVIISSFSFTGSTESTFVSLSSSKSNRRPKSSTISSLSLFSRNSLRVAGTFLINLYMEIKYMNAANSIVELKIDRDILGFPLLLRLFSPKRRERKW</sequence>